<feature type="transmembrane region" description="Helical" evidence="9">
    <location>
        <begin position="764"/>
        <end position="783"/>
    </location>
</feature>
<dbReference type="GO" id="GO:0005524">
    <property type="term" value="F:ATP binding"/>
    <property type="evidence" value="ECO:0007669"/>
    <property type="project" value="UniProtKB-KW"/>
</dbReference>
<comment type="subcellular location">
    <subcellularLocation>
        <location evidence="1">Cell membrane</location>
        <topology evidence="1">Multi-pass membrane protein</topology>
    </subcellularLocation>
</comment>
<feature type="transmembrane region" description="Helical" evidence="9">
    <location>
        <begin position="46"/>
        <end position="75"/>
    </location>
</feature>
<feature type="transmembrane region" description="Helical" evidence="9">
    <location>
        <begin position="631"/>
        <end position="652"/>
    </location>
</feature>
<dbReference type="HOGENOM" id="CLU_002360_4_1_11"/>
<keyword evidence="12" id="KW-1185">Reference proteome</keyword>
<keyword evidence="7 9" id="KW-0472">Membrane</keyword>
<dbReference type="KEGG" id="sna:Snas_3660"/>
<keyword evidence="2 9" id="KW-0812">Transmembrane</keyword>
<dbReference type="InterPro" id="IPR044492">
    <property type="entry name" value="P_typ_ATPase_HD_dom"/>
</dbReference>
<feature type="transmembrane region" description="Helical" evidence="9">
    <location>
        <begin position="731"/>
        <end position="752"/>
    </location>
</feature>
<protein>
    <submittedName>
        <fullName evidence="11">ATPase, P-type (Transporting), HAD superfamily, subfamily IC</fullName>
        <ecNumber evidence="11">3.6.3.8</ecNumber>
    </submittedName>
</protein>
<dbReference type="SUPFAM" id="SSF81653">
    <property type="entry name" value="Calcium ATPase, transduction domain A"/>
    <property type="match status" value="1"/>
</dbReference>
<feature type="transmembrane region" description="Helical" evidence="9">
    <location>
        <begin position="244"/>
        <end position="269"/>
    </location>
</feature>
<dbReference type="GO" id="GO:0005886">
    <property type="term" value="C:plasma membrane"/>
    <property type="evidence" value="ECO:0007669"/>
    <property type="project" value="UniProtKB-SubCell"/>
</dbReference>
<dbReference type="Pfam" id="PF13246">
    <property type="entry name" value="Cation_ATPase"/>
    <property type="match status" value="1"/>
</dbReference>
<dbReference type="PRINTS" id="PR00120">
    <property type="entry name" value="HATPASE"/>
</dbReference>
<evidence type="ECO:0000256" key="9">
    <source>
        <dbReference type="SAM" id="Phobius"/>
    </source>
</evidence>
<keyword evidence="11" id="KW-0378">Hydrolase</keyword>
<dbReference type="InterPro" id="IPR018303">
    <property type="entry name" value="ATPase_P-typ_P_site"/>
</dbReference>
<keyword evidence="4" id="KW-0067">ATP-binding</keyword>
<dbReference type="Pfam" id="PF00122">
    <property type="entry name" value="E1-E2_ATPase"/>
    <property type="match status" value="1"/>
</dbReference>
<dbReference type="PRINTS" id="PR00119">
    <property type="entry name" value="CATATPASE"/>
</dbReference>
<dbReference type="InterPro" id="IPR023214">
    <property type="entry name" value="HAD_sf"/>
</dbReference>
<sequence length="839" mass="87190">MPTIVNSGLSTVEVAELRRRHGPNAVPETARRTLASRVVAQLRDPLILLLIAAMVVTIALGDVADTIVIVLVVVLNTTVGLIQEVRADNAVAALRQLAAPRARVVRDGVDQSVAAAELVPGDLVRLESGDIVPADATVTEAALCSVDESALTGESESVDKTVAQELLAGTVMATGRAQATVTRTGPHSALGRIEAVVAAQPRRDTPLQRRLAGLGRVLGAVAVGLSGVVLVLGLLRGLSLPDMVLSAVSLTVAAVPESLPAVVTIALALGAHRMARRAAIVRRLPAVETLGSVTVVASDKTGTLTEGRMSVRRLEAADGAVSVSGTGYAPSGEVSPRCSPGVRRLALAIALCNDADITPASNESWTPVGDPMEAALVAAAGRCGVDATVARSDHPRVDEIGFDAVRRRMLTVHKTPDDTFLVVCKGAPEVLLPDDAPSIRERAEELARDGFRVLAVAAAEHPTCPDASHYETGLRLLGLVALGDPLRQQAPRIRDRFDQAGIRLVMITGDHPHTAAAIATQLGFGPDPAVVTGDRLTPDPTGARVFARIRPEQKLDIVASLQGGGEIVAMTGDGVNDAPALRRADIGVAMGEGGTEAARQAADLVLADDNLATIGHAVEEGRRIYDNIRRFLAYALSGGLAEIAVMLAGPWFGLAIPLLPGQILWINMLTHGLPGVALGAEPVEDDAMRRPPRRPDQAILGDGLATRVAITGALITAVSLGAAVFAASRGLAWQSVLFTVLGMAQLGVAFVSRARTGRRDRVNWWLPAAVGLSVVFQLGALWIAPLRSLLGTSALSLPVVAGCVAVAAIPAAVLAVARLFRRAPRAGSRPPTAAASTRR</sequence>
<evidence type="ECO:0000259" key="10">
    <source>
        <dbReference type="SMART" id="SM00831"/>
    </source>
</evidence>
<dbReference type="InterPro" id="IPR008250">
    <property type="entry name" value="ATPase_P-typ_transduc_dom_A_sf"/>
</dbReference>
<dbReference type="Proteomes" id="UP000000844">
    <property type="component" value="Chromosome"/>
</dbReference>
<feature type="transmembrane region" description="Helical" evidence="9">
    <location>
        <begin position="795"/>
        <end position="820"/>
    </location>
</feature>
<dbReference type="SUPFAM" id="SSF56784">
    <property type="entry name" value="HAD-like"/>
    <property type="match status" value="1"/>
</dbReference>
<dbReference type="SUPFAM" id="SSF81660">
    <property type="entry name" value="Metal cation-transporting ATPase, ATP-binding domain N"/>
    <property type="match status" value="1"/>
</dbReference>
<dbReference type="PROSITE" id="PS00154">
    <property type="entry name" value="ATPASE_E1_E2"/>
    <property type="match status" value="1"/>
</dbReference>
<dbReference type="SFLD" id="SFLDS00003">
    <property type="entry name" value="Haloacid_Dehalogenase"/>
    <property type="match status" value="1"/>
</dbReference>
<dbReference type="InterPro" id="IPR036412">
    <property type="entry name" value="HAD-like_sf"/>
</dbReference>
<comment type="catalytic activity">
    <reaction evidence="8">
        <text>ATP + H2O = ADP + phosphate + H(+)</text>
        <dbReference type="Rhea" id="RHEA:13065"/>
        <dbReference type="ChEBI" id="CHEBI:15377"/>
        <dbReference type="ChEBI" id="CHEBI:15378"/>
        <dbReference type="ChEBI" id="CHEBI:30616"/>
        <dbReference type="ChEBI" id="CHEBI:43474"/>
        <dbReference type="ChEBI" id="CHEBI:456216"/>
    </reaction>
</comment>
<feature type="transmembrane region" description="Helical" evidence="9">
    <location>
        <begin position="704"/>
        <end position="725"/>
    </location>
</feature>
<evidence type="ECO:0000256" key="7">
    <source>
        <dbReference type="ARBA" id="ARBA00023136"/>
    </source>
</evidence>
<dbReference type="Pfam" id="PF00689">
    <property type="entry name" value="Cation_ATPase_C"/>
    <property type="match status" value="1"/>
</dbReference>
<feature type="transmembrane region" description="Helical" evidence="9">
    <location>
        <begin position="664"/>
        <end position="683"/>
    </location>
</feature>
<feature type="domain" description="Cation-transporting P-type ATPase N-terminal" evidence="10">
    <location>
        <begin position="1"/>
        <end position="62"/>
    </location>
</feature>
<dbReference type="InterPro" id="IPR004014">
    <property type="entry name" value="ATPase_P-typ_cation-transptr_N"/>
</dbReference>
<gene>
    <name evidence="11" type="ordered locus">Snas_3660</name>
</gene>
<dbReference type="SMART" id="SM00831">
    <property type="entry name" value="Cation_ATPase_N"/>
    <property type="match status" value="1"/>
</dbReference>
<dbReference type="EMBL" id="CP001778">
    <property type="protein sequence ID" value="ADD43318.1"/>
    <property type="molecule type" value="Genomic_DNA"/>
</dbReference>
<evidence type="ECO:0000313" key="12">
    <source>
        <dbReference type="Proteomes" id="UP000000844"/>
    </source>
</evidence>
<evidence type="ECO:0000256" key="4">
    <source>
        <dbReference type="ARBA" id="ARBA00022840"/>
    </source>
</evidence>
<dbReference type="InterPro" id="IPR059000">
    <property type="entry name" value="ATPase_P-type_domA"/>
</dbReference>
<evidence type="ECO:0000256" key="1">
    <source>
        <dbReference type="ARBA" id="ARBA00004651"/>
    </source>
</evidence>
<evidence type="ECO:0000313" key="11">
    <source>
        <dbReference type="EMBL" id="ADD43318.1"/>
    </source>
</evidence>
<dbReference type="SUPFAM" id="SSF81665">
    <property type="entry name" value="Calcium ATPase, transmembrane domain M"/>
    <property type="match status" value="1"/>
</dbReference>
<evidence type="ECO:0000256" key="2">
    <source>
        <dbReference type="ARBA" id="ARBA00022692"/>
    </source>
</evidence>
<keyword evidence="5" id="KW-1278">Translocase</keyword>
<dbReference type="NCBIfam" id="TIGR01494">
    <property type="entry name" value="ATPase_P-type"/>
    <property type="match status" value="2"/>
</dbReference>
<evidence type="ECO:0000256" key="6">
    <source>
        <dbReference type="ARBA" id="ARBA00022989"/>
    </source>
</evidence>
<dbReference type="Gene3D" id="2.70.150.10">
    <property type="entry name" value="Calcium-transporting ATPase, cytoplasmic transduction domain A"/>
    <property type="match status" value="1"/>
</dbReference>
<dbReference type="Gene3D" id="1.20.1110.10">
    <property type="entry name" value="Calcium-transporting ATPase, transmembrane domain"/>
    <property type="match status" value="1"/>
</dbReference>
<dbReference type="Gene3D" id="3.40.50.1000">
    <property type="entry name" value="HAD superfamily/HAD-like"/>
    <property type="match status" value="1"/>
</dbReference>
<dbReference type="RefSeq" id="WP_013018889.1">
    <property type="nucleotide sequence ID" value="NC_013947.1"/>
</dbReference>
<dbReference type="Pfam" id="PF00690">
    <property type="entry name" value="Cation_ATPase_N"/>
    <property type="match status" value="1"/>
</dbReference>
<dbReference type="Gene3D" id="3.40.1110.10">
    <property type="entry name" value="Calcium-transporting ATPase, cytoplasmic domain N"/>
    <property type="match status" value="1"/>
</dbReference>
<dbReference type="InterPro" id="IPR023299">
    <property type="entry name" value="ATPase_P-typ_cyto_dom_N"/>
</dbReference>
<dbReference type="InterPro" id="IPR001757">
    <property type="entry name" value="P_typ_ATPase"/>
</dbReference>
<dbReference type="SFLD" id="SFLDG00002">
    <property type="entry name" value="C1.7:_P-type_atpase_like"/>
    <property type="match status" value="1"/>
</dbReference>
<keyword evidence="6 9" id="KW-1133">Transmembrane helix</keyword>
<dbReference type="STRING" id="446470.Snas_3660"/>
<reference evidence="11 12" key="1">
    <citation type="journal article" date="2009" name="Stand. Genomic Sci.">
        <title>Complete genome sequence of Stackebrandtia nassauensis type strain (LLR-40K-21).</title>
        <authorList>
            <person name="Munk C."/>
            <person name="Lapidus A."/>
            <person name="Copeland A."/>
            <person name="Jando M."/>
            <person name="Mayilraj S."/>
            <person name="Glavina Del Rio T."/>
            <person name="Nolan M."/>
            <person name="Chen F."/>
            <person name="Lucas S."/>
            <person name="Tice H."/>
            <person name="Cheng J.F."/>
            <person name="Han C."/>
            <person name="Detter J.C."/>
            <person name="Bruce D."/>
            <person name="Goodwin L."/>
            <person name="Chain P."/>
            <person name="Pitluck S."/>
            <person name="Goker M."/>
            <person name="Ovchinikova G."/>
            <person name="Pati A."/>
            <person name="Ivanova N."/>
            <person name="Mavromatis K."/>
            <person name="Chen A."/>
            <person name="Palaniappan K."/>
            <person name="Land M."/>
            <person name="Hauser L."/>
            <person name="Chang Y.J."/>
            <person name="Jeffries C.D."/>
            <person name="Bristow J."/>
            <person name="Eisen J.A."/>
            <person name="Markowitz V."/>
            <person name="Hugenholtz P."/>
            <person name="Kyrpides N.C."/>
            <person name="Klenk H.P."/>
        </authorList>
    </citation>
    <scope>NUCLEOTIDE SEQUENCE [LARGE SCALE GENOMIC DNA]</scope>
    <source>
        <strain evidence="12">DSM 44728 / CIP 108903 / NRRL B-16338 / NBRC 102104 / LLR-40K-21</strain>
    </source>
</reference>
<accession>D3PXI8</accession>
<keyword evidence="3" id="KW-0547">Nucleotide-binding</keyword>
<organism evidence="11 12">
    <name type="scientific">Stackebrandtia nassauensis (strain DSM 44728 / CIP 108903 / NRRL B-16338 / NBRC 102104 / LLR-40K-21)</name>
    <dbReference type="NCBI Taxonomy" id="446470"/>
    <lineage>
        <taxon>Bacteria</taxon>
        <taxon>Bacillati</taxon>
        <taxon>Actinomycetota</taxon>
        <taxon>Actinomycetes</taxon>
        <taxon>Glycomycetales</taxon>
        <taxon>Glycomycetaceae</taxon>
        <taxon>Stackebrandtia</taxon>
    </lineage>
</organism>
<dbReference type="GO" id="GO:0016887">
    <property type="term" value="F:ATP hydrolysis activity"/>
    <property type="evidence" value="ECO:0007669"/>
    <property type="project" value="InterPro"/>
</dbReference>
<dbReference type="PANTHER" id="PTHR42861">
    <property type="entry name" value="CALCIUM-TRANSPORTING ATPASE"/>
    <property type="match status" value="1"/>
</dbReference>
<feature type="transmembrane region" description="Helical" evidence="9">
    <location>
        <begin position="217"/>
        <end position="238"/>
    </location>
</feature>
<evidence type="ECO:0000256" key="3">
    <source>
        <dbReference type="ARBA" id="ARBA00022741"/>
    </source>
</evidence>
<dbReference type="SFLD" id="SFLDF00027">
    <property type="entry name" value="p-type_atpase"/>
    <property type="match status" value="1"/>
</dbReference>
<dbReference type="eggNOG" id="COG0474">
    <property type="taxonomic scope" value="Bacteria"/>
</dbReference>
<dbReference type="InterPro" id="IPR006068">
    <property type="entry name" value="ATPase_P-typ_cation-transptr_C"/>
</dbReference>
<evidence type="ECO:0000256" key="5">
    <source>
        <dbReference type="ARBA" id="ARBA00022967"/>
    </source>
</evidence>
<name>D3PXI8_STANL</name>
<dbReference type="InterPro" id="IPR023298">
    <property type="entry name" value="ATPase_P-typ_TM_dom_sf"/>
</dbReference>
<proteinExistence type="predicted"/>
<dbReference type="EC" id="3.6.3.8" evidence="11"/>
<evidence type="ECO:0000256" key="8">
    <source>
        <dbReference type="ARBA" id="ARBA00049360"/>
    </source>
</evidence>
<dbReference type="AlphaFoldDB" id="D3PXI8"/>